<dbReference type="Proteomes" id="UP000308092">
    <property type="component" value="Unassembled WGS sequence"/>
</dbReference>
<organism evidence="1 2">
    <name type="scientific">Aspergillus tanneri</name>
    <dbReference type="NCBI Taxonomy" id="1220188"/>
    <lineage>
        <taxon>Eukaryota</taxon>
        <taxon>Fungi</taxon>
        <taxon>Dikarya</taxon>
        <taxon>Ascomycota</taxon>
        <taxon>Pezizomycotina</taxon>
        <taxon>Eurotiomycetes</taxon>
        <taxon>Eurotiomycetidae</taxon>
        <taxon>Eurotiales</taxon>
        <taxon>Aspergillaceae</taxon>
        <taxon>Aspergillus</taxon>
        <taxon>Aspergillus subgen. Circumdati</taxon>
    </lineage>
</organism>
<accession>A0A4V3UND4</accession>
<gene>
    <name evidence="1" type="ORF">EYZ11_009764</name>
</gene>
<dbReference type="AlphaFoldDB" id="A0A4V3UND4"/>
<reference evidence="1 2" key="1">
    <citation type="submission" date="2019-03" db="EMBL/GenBank/DDBJ databases">
        <title>The genome sequence of a newly discovered highly antifungal drug resistant Aspergillus species, Aspergillus tanneri NIH 1004.</title>
        <authorList>
            <person name="Mounaud S."/>
            <person name="Singh I."/>
            <person name="Joardar V."/>
            <person name="Pakala S."/>
            <person name="Pakala S."/>
            <person name="Venepally P."/>
            <person name="Hoover J."/>
            <person name="Nierman W."/>
            <person name="Chung J."/>
            <person name="Losada L."/>
        </authorList>
    </citation>
    <scope>NUCLEOTIDE SEQUENCE [LARGE SCALE GENOMIC DNA]</scope>
    <source>
        <strain evidence="1 2">NIH1004</strain>
    </source>
</reference>
<dbReference type="STRING" id="1220188.A0A4V3UND4"/>
<proteinExistence type="predicted"/>
<dbReference type="EMBL" id="SOSA01000484">
    <property type="protein sequence ID" value="THC90764.1"/>
    <property type="molecule type" value="Genomic_DNA"/>
</dbReference>
<protein>
    <submittedName>
        <fullName evidence="1">Uncharacterized protein</fullName>
    </submittedName>
</protein>
<evidence type="ECO:0000313" key="2">
    <source>
        <dbReference type="Proteomes" id="UP000308092"/>
    </source>
</evidence>
<sequence length="123" mass="13752">MPAINKNSIIETDRADSFQFGLFDAAELAEGPQPGFTGRSEYRHFDRQLEIAGHPQPTHSRYTRSLACGNRKEVEYYISVLVQNELNLQELRFLQSNASISSQNTADKTVTHETVAEGPLIGL</sequence>
<dbReference type="VEuPathDB" id="FungiDB:EYZ11_009764"/>
<keyword evidence="2" id="KW-1185">Reference proteome</keyword>
<name>A0A4V3UND4_9EURO</name>
<evidence type="ECO:0000313" key="1">
    <source>
        <dbReference type="EMBL" id="THC90764.1"/>
    </source>
</evidence>
<comment type="caution">
    <text evidence="1">The sequence shown here is derived from an EMBL/GenBank/DDBJ whole genome shotgun (WGS) entry which is preliminary data.</text>
</comment>